<keyword evidence="3" id="KW-1185">Reference proteome</keyword>
<dbReference type="Proteomes" id="UP000022141">
    <property type="component" value="Unassembled WGS sequence"/>
</dbReference>
<proteinExistence type="predicted"/>
<evidence type="ECO:0000313" key="3">
    <source>
        <dbReference type="Proteomes" id="UP000022141"/>
    </source>
</evidence>
<dbReference type="CDD" id="cd00093">
    <property type="entry name" value="HTH_XRE"/>
    <property type="match status" value="1"/>
</dbReference>
<feature type="domain" description="HTH cro/C1-type" evidence="1">
    <location>
        <begin position="15"/>
        <end position="70"/>
    </location>
</feature>
<gene>
    <name evidence="2" type="ORF">AW11_00897</name>
</gene>
<sequence>MALPSAKSIEMGQRIRARRKALGFTLDQVAACVGVTKAAVSLWETGQAPNISAENFLKASLVLGCNPYELLGIDSSAVAVSSVNVSRLAQAIEFIDTMVSRHKIKLSPMSKAKFLLYLSDVDRGFPSDMEALRLIELIK</sequence>
<evidence type="ECO:0000313" key="2">
    <source>
        <dbReference type="EMBL" id="EXI90194.1"/>
    </source>
</evidence>
<organism evidence="2 3">
    <name type="scientific">Accumulibacter regalis</name>
    <dbReference type="NCBI Taxonomy" id="522306"/>
    <lineage>
        <taxon>Bacteria</taxon>
        <taxon>Pseudomonadati</taxon>
        <taxon>Pseudomonadota</taxon>
        <taxon>Betaproteobacteria</taxon>
        <taxon>Candidatus Accumulibacter</taxon>
    </lineage>
</organism>
<dbReference type="AlphaFoldDB" id="A0A011RG50"/>
<reference evidence="2" key="1">
    <citation type="submission" date="2014-02" db="EMBL/GenBank/DDBJ databases">
        <title>Expanding our view of genomic diversity in Candidatus Accumulibacter clades.</title>
        <authorList>
            <person name="Skennerton C.T."/>
            <person name="Barr J.J."/>
            <person name="Slater F.R."/>
            <person name="Bond P.L."/>
            <person name="Tyson G.W."/>
        </authorList>
    </citation>
    <scope>NUCLEOTIDE SEQUENCE [LARGE SCALE GENOMIC DNA]</scope>
</reference>
<evidence type="ECO:0000259" key="1">
    <source>
        <dbReference type="PROSITE" id="PS50943"/>
    </source>
</evidence>
<dbReference type="Pfam" id="PF01381">
    <property type="entry name" value="HTH_3"/>
    <property type="match status" value="1"/>
</dbReference>
<comment type="caution">
    <text evidence="2">The sequence shown here is derived from an EMBL/GenBank/DDBJ whole genome shotgun (WGS) entry which is preliminary data.</text>
</comment>
<dbReference type="GO" id="GO:0003677">
    <property type="term" value="F:DNA binding"/>
    <property type="evidence" value="ECO:0007669"/>
    <property type="project" value="InterPro"/>
</dbReference>
<name>A0A011RG50_ACCRE</name>
<dbReference type="InterPro" id="IPR010982">
    <property type="entry name" value="Lambda_DNA-bd_dom_sf"/>
</dbReference>
<dbReference type="SMART" id="SM00530">
    <property type="entry name" value="HTH_XRE"/>
    <property type="match status" value="1"/>
</dbReference>
<protein>
    <submittedName>
        <fullName evidence="2">Transcriptional repressor DicA</fullName>
    </submittedName>
</protein>
<dbReference type="SUPFAM" id="SSF47413">
    <property type="entry name" value="lambda repressor-like DNA-binding domains"/>
    <property type="match status" value="1"/>
</dbReference>
<dbReference type="PROSITE" id="PS50943">
    <property type="entry name" value="HTH_CROC1"/>
    <property type="match status" value="1"/>
</dbReference>
<accession>A0A011RG50</accession>
<dbReference type="InterPro" id="IPR001387">
    <property type="entry name" value="Cro/C1-type_HTH"/>
</dbReference>
<dbReference type="Gene3D" id="1.10.260.40">
    <property type="entry name" value="lambda repressor-like DNA-binding domains"/>
    <property type="match status" value="1"/>
</dbReference>
<dbReference type="EMBL" id="JEMY01000008">
    <property type="protein sequence ID" value="EXI90194.1"/>
    <property type="molecule type" value="Genomic_DNA"/>
</dbReference>